<proteinExistence type="predicted"/>
<dbReference type="Pfam" id="PF00226">
    <property type="entry name" value="DnaJ"/>
    <property type="match status" value="1"/>
</dbReference>
<name>A0AA35YB45_LACSI</name>
<accession>A0AA35YB45</accession>
<dbReference type="PROSITE" id="PS50076">
    <property type="entry name" value="DNAJ_2"/>
    <property type="match status" value="1"/>
</dbReference>
<feature type="region of interest" description="Disordered" evidence="1">
    <location>
        <begin position="244"/>
        <end position="276"/>
    </location>
</feature>
<gene>
    <name evidence="3" type="ORF">LSALG_LOCUS12340</name>
</gene>
<feature type="domain" description="J" evidence="2">
    <location>
        <begin position="73"/>
        <end position="138"/>
    </location>
</feature>
<dbReference type="SUPFAM" id="SSF46565">
    <property type="entry name" value="Chaperone J-domain"/>
    <property type="match status" value="1"/>
</dbReference>
<dbReference type="PANTHER" id="PTHR45496:SF23">
    <property type="entry name" value="DNAJ DOMAIN, CHAPERONE J-DOMAIN SUPERFAMILY"/>
    <property type="match status" value="1"/>
</dbReference>
<evidence type="ECO:0000256" key="1">
    <source>
        <dbReference type="SAM" id="MobiDB-lite"/>
    </source>
</evidence>
<sequence>MAAGRVPKPLPDPGTILRVAEHFLRLQHFTHCREYVQHVSEIDPNFPGVSQIRAVVDVLLASKNPLSTEIPYDWYAVMQLDRLSQDSDLIGRRFSHLYELLDPSSNKFPFADKAFDLVCDAWYVLSNPEKRLEYDDSLKRLLNDEKSKDTSVIAFWTVCPYCYHVYEFPRVYLELFLMCPNENCSKAFTSVEIDRPPVEVLAQGNYICAGFSPLGFRYCNWNPFAPLKKQEAKRSPVTGNFVQISDDEEDEGTKAKDVKDEGVDAAPGSVKTEPTMKPPVRRIKMMAKKTKKVTGVGNRVTKEGFVHQQETNPSTDSPDNDDDCEHNFSLGNVGEVEFHDGDDDILVSLQNGI</sequence>
<evidence type="ECO:0000313" key="4">
    <source>
        <dbReference type="Proteomes" id="UP001177003"/>
    </source>
</evidence>
<dbReference type="InterPro" id="IPR036869">
    <property type="entry name" value="J_dom_sf"/>
</dbReference>
<dbReference type="Gene3D" id="1.10.287.110">
    <property type="entry name" value="DnaJ domain"/>
    <property type="match status" value="1"/>
</dbReference>
<evidence type="ECO:0000313" key="3">
    <source>
        <dbReference type="EMBL" id="CAI9272100.1"/>
    </source>
</evidence>
<dbReference type="InterPro" id="IPR053052">
    <property type="entry name" value="Imprinting_Balance_Reg"/>
</dbReference>
<dbReference type="PANTHER" id="PTHR45496">
    <property type="entry name" value="CHAPERONE DNAJ-DOMAIN SUPERFAMILY PROTEIN"/>
    <property type="match status" value="1"/>
</dbReference>
<dbReference type="EMBL" id="OX465078">
    <property type="protein sequence ID" value="CAI9272100.1"/>
    <property type="molecule type" value="Genomic_DNA"/>
</dbReference>
<keyword evidence="4" id="KW-1185">Reference proteome</keyword>
<feature type="compositionally biased region" description="Basic and acidic residues" evidence="1">
    <location>
        <begin position="252"/>
        <end position="262"/>
    </location>
</feature>
<dbReference type="AlphaFoldDB" id="A0AA35YB45"/>
<dbReference type="InterPro" id="IPR056988">
    <property type="entry name" value="Zn_ribbon_pln"/>
</dbReference>
<dbReference type="Pfam" id="PF23551">
    <property type="entry name" value="Zn_ribbon_20"/>
    <property type="match status" value="1"/>
</dbReference>
<reference evidence="3" key="1">
    <citation type="submission" date="2023-04" db="EMBL/GenBank/DDBJ databases">
        <authorList>
            <person name="Vijverberg K."/>
            <person name="Xiong W."/>
            <person name="Schranz E."/>
        </authorList>
    </citation>
    <scope>NUCLEOTIDE SEQUENCE</scope>
</reference>
<dbReference type="Proteomes" id="UP001177003">
    <property type="component" value="Chromosome 2"/>
</dbReference>
<protein>
    <recommendedName>
        <fullName evidence="2">J domain-containing protein</fullName>
    </recommendedName>
</protein>
<organism evidence="3 4">
    <name type="scientific">Lactuca saligna</name>
    <name type="common">Willowleaf lettuce</name>
    <dbReference type="NCBI Taxonomy" id="75948"/>
    <lineage>
        <taxon>Eukaryota</taxon>
        <taxon>Viridiplantae</taxon>
        <taxon>Streptophyta</taxon>
        <taxon>Embryophyta</taxon>
        <taxon>Tracheophyta</taxon>
        <taxon>Spermatophyta</taxon>
        <taxon>Magnoliopsida</taxon>
        <taxon>eudicotyledons</taxon>
        <taxon>Gunneridae</taxon>
        <taxon>Pentapetalae</taxon>
        <taxon>asterids</taxon>
        <taxon>campanulids</taxon>
        <taxon>Asterales</taxon>
        <taxon>Asteraceae</taxon>
        <taxon>Cichorioideae</taxon>
        <taxon>Cichorieae</taxon>
        <taxon>Lactucinae</taxon>
        <taxon>Lactuca</taxon>
    </lineage>
</organism>
<evidence type="ECO:0000259" key="2">
    <source>
        <dbReference type="PROSITE" id="PS50076"/>
    </source>
</evidence>
<feature type="region of interest" description="Disordered" evidence="1">
    <location>
        <begin position="300"/>
        <end position="329"/>
    </location>
</feature>
<dbReference type="InterPro" id="IPR001623">
    <property type="entry name" value="DnaJ_domain"/>
</dbReference>